<name>A0A8K1LSK0_9PASS</name>
<comment type="caution">
    <text evidence="1">The sequence shown here is derived from an EMBL/GenBank/DDBJ whole genome shotgun (WGS) entry which is preliminary data.</text>
</comment>
<dbReference type="AlphaFoldDB" id="A0A8K1LSK0"/>
<accession>A0A8K1LSK0</accession>
<protein>
    <submittedName>
        <fullName evidence="1">Uncharacterized protein</fullName>
    </submittedName>
</protein>
<dbReference type="Proteomes" id="UP000796761">
    <property type="component" value="Unassembled WGS sequence"/>
</dbReference>
<dbReference type="PANTHER" id="PTHR33332">
    <property type="entry name" value="REVERSE TRANSCRIPTASE DOMAIN-CONTAINING PROTEIN"/>
    <property type="match status" value="1"/>
</dbReference>
<reference evidence="1" key="1">
    <citation type="submission" date="2019-04" db="EMBL/GenBank/DDBJ databases">
        <title>Genome assembly of Zosterops borbonicus 15179.</title>
        <authorList>
            <person name="Leroy T."/>
            <person name="Anselmetti Y."/>
            <person name="Tilak M.-K."/>
            <person name="Nabholz B."/>
        </authorList>
    </citation>
    <scope>NUCLEOTIDE SEQUENCE</scope>
    <source>
        <strain evidence="1">HGM_15179</strain>
        <tissue evidence="1">Muscle</tissue>
    </source>
</reference>
<dbReference type="EMBL" id="SWJQ01000042">
    <property type="protein sequence ID" value="TRZ24754.1"/>
    <property type="molecule type" value="Genomic_DNA"/>
</dbReference>
<evidence type="ECO:0000313" key="1">
    <source>
        <dbReference type="EMBL" id="TRZ24754.1"/>
    </source>
</evidence>
<organism evidence="1 2">
    <name type="scientific">Zosterops borbonicus</name>
    <dbReference type="NCBI Taxonomy" id="364589"/>
    <lineage>
        <taxon>Eukaryota</taxon>
        <taxon>Metazoa</taxon>
        <taxon>Chordata</taxon>
        <taxon>Craniata</taxon>
        <taxon>Vertebrata</taxon>
        <taxon>Euteleostomi</taxon>
        <taxon>Archelosauria</taxon>
        <taxon>Archosauria</taxon>
        <taxon>Dinosauria</taxon>
        <taxon>Saurischia</taxon>
        <taxon>Theropoda</taxon>
        <taxon>Coelurosauria</taxon>
        <taxon>Aves</taxon>
        <taxon>Neognathae</taxon>
        <taxon>Neoaves</taxon>
        <taxon>Telluraves</taxon>
        <taxon>Australaves</taxon>
        <taxon>Passeriformes</taxon>
        <taxon>Sylvioidea</taxon>
        <taxon>Zosteropidae</taxon>
        <taxon>Zosterops</taxon>
    </lineage>
</organism>
<gene>
    <name evidence="1" type="ORF">HGM15179_002456</name>
</gene>
<evidence type="ECO:0000313" key="2">
    <source>
        <dbReference type="Proteomes" id="UP000796761"/>
    </source>
</evidence>
<sequence length="172" mass="19940">MVPGLYQQWCGQQDQSSDCPLYWALVRLHLKSCVQFWTPQFRNNIEGLERVQRRAMELVKGLEHKCCEEQLRSWGYLAWRKKEAQGRSLIPLYNCLKGGCSQVVRHWNKLSKKVAESPSLEVFKSDLDDVTKCTLSPFGDDTKLGGSVDLLEGRMALQKDLDRLDHWQRPMV</sequence>
<proteinExistence type="predicted"/>
<dbReference type="OrthoDB" id="276744at2759"/>
<keyword evidence="2" id="KW-1185">Reference proteome</keyword>